<dbReference type="Pfam" id="PF03951">
    <property type="entry name" value="Gln-synt_N"/>
    <property type="match status" value="1"/>
</dbReference>
<dbReference type="InterPro" id="IPR008147">
    <property type="entry name" value="Gln_synt_N"/>
</dbReference>
<name>A0AA38IQZ7_9CUCU</name>
<organism evidence="14 15">
    <name type="scientific">Zophobas morio</name>
    <dbReference type="NCBI Taxonomy" id="2755281"/>
    <lineage>
        <taxon>Eukaryota</taxon>
        <taxon>Metazoa</taxon>
        <taxon>Ecdysozoa</taxon>
        <taxon>Arthropoda</taxon>
        <taxon>Hexapoda</taxon>
        <taxon>Insecta</taxon>
        <taxon>Pterygota</taxon>
        <taxon>Neoptera</taxon>
        <taxon>Endopterygota</taxon>
        <taxon>Coleoptera</taxon>
        <taxon>Polyphaga</taxon>
        <taxon>Cucujiformia</taxon>
        <taxon>Tenebrionidae</taxon>
        <taxon>Zophobas</taxon>
    </lineage>
</organism>
<dbReference type="PROSITE" id="PS00181">
    <property type="entry name" value="GLNA_ATP"/>
    <property type="match status" value="1"/>
</dbReference>
<keyword evidence="4" id="KW-0963">Cytoplasm</keyword>
<dbReference type="InterPro" id="IPR036651">
    <property type="entry name" value="Gln_synt_N_sf"/>
</dbReference>
<evidence type="ECO:0000256" key="1">
    <source>
        <dbReference type="ARBA" id="ARBA00004496"/>
    </source>
</evidence>
<evidence type="ECO:0000256" key="3">
    <source>
        <dbReference type="ARBA" id="ARBA00012937"/>
    </source>
</evidence>
<evidence type="ECO:0000256" key="11">
    <source>
        <dbReference type="RuleBase" id="RU004356"/>
    </source>
</evidence>
<dbReference type="InterPro" id="IPR050292">
    <property type="entry name" value="Glutamine_Synthetase"/>
</dbReference>
<dbReference type="GO" id="GO:0006542">
    <property type="term" value="P:glutamine biosynthetic process"/>
    <property type="evidence" value="ECO:0007669"/>
    <property type="project" value="InterPro"/>
</dbReference>
<evidence type="ECO:0000256" key="7">
    <source>
        <dbReference type="ARBA" id="ARBA00022840"/>
    </source>
</evidence>
<keyword evidence="7 11" id="KW-0067">ATP-binding</keyword>
<comment type="subcellular location">
    <subcellularLocation>
        <location evidence="1">Cytoplasm</location>
    </subcellularLocation>
</comment>
<evidence type="ECO:0000256" key="8">
    <source>
        <dbReference type="ARBA" id="ARBA00049436"/>
    </source>
</evidence>
<dbReference type="Pfam" id="PF00120">
    <property type="entry name" value="Gln-synt_C"/>
    <property type="match status" value="1"/>
</dbReference>
<dbReference type="FunFam" id="3.30.590.10:FF:000011">
    <property type="entry name" value="Glutamine synthetase"/>
    <property type="match status" value="1"/>
</dbReference>
<keyword evidence="6 11" id="KW-0547">Nucleotide-binding</keyword>
<dbReference type="SUPFAM" id="SSF54368">
    <property type="entry name" value="Glutamine synthetase, N-terminal domain"/>
    <property type="match status" value="1"/>
</dbReference>
<evidence type="ECO:0000256" key="10">
    <source>
        <dbReference type="RuleBase" id="RU000384"/>
    </source>
</evidence>
<evidence type="ECO:0000256" key="2">
    <source>
        <dbReference type="ARBA" id="ARBA00009897"/>
    </source>
</evidence>
<dbReference type="Gene3D" id="3.30.590.10">
    <property type="entry name" value="Glutamine synthetase/guanido kinase, catalytic domain"/>
    <property type="match status" value="2"/>
</dbReference>
<dbReference type="GO" id="GO:0004356">
    <property type="term" value="F:glutamine synthetase activity"/>
    <property type="evidence" value="ECO:0007669"/>
    <property type="project" value="UniProtKB-EC"/>
</dbReference>
<dbReference type="GO" id="GO:0005524">
    <property type="term" value="F:ATP binding"/>
    <property type="evidence" value="ECO:0007669"/>
    <property type="project" value="UniProtKB-KW"/>
</dbReference>
<dbReference type="GO" id="GO:0005737">
    <property type="term" value="C:cytoplasm"/>
    <property type="evidence" value="ECO:0007669"/>
    <property type="project" value="UniProtKB-SubCell"/>
</dbReference>
<evidence type="ECO:0000256" key="5">
    <source>
        <dbReference type="ARBA" id="ARBA00022598"/>
    </source>
</evidence>
<evidence type="ECO:0000313" key="15">
    <source>
        <dbReference type="Proteomes" id="UP001168821"/>
    </source>
</evidence>
<comment type="caution">
    <text evidence="14">The sequence shown here is derived from an EMBL/GenBank/DDBJ whole genome shotgun (WGS) entry which is preliminary data.</text>
</comment>
<feature type="domain" description="GS beta-grasp" evidence="12">
    <location>
        <begin position="83"/>
        <end position="163"/>
    </location>
</feature>
<evidence type="ECO:0000259" key="13">
    <source>
        <dbReference type="PROSITE" id="PS51987"/>
    </source>
</evidence>
<evidence type="ECO:0000256" key="4">
    <source>
        <dbReference type="ARBA" id="ARBA00022490"/>
    </source>
</evidence>
<protein>
    <recommendedName>
        <fullName evidence="3 11">Glutamine synthetase</fullName>
        <ecNumber evidence="3 11">6.3.1.2</ecNumber>
    </recommendedName>
</protein>
<dbReference type="EMBL" id="JALNTZ010000002">
    <property type="protein sequence ID" value="KAJ3662668.1"/>
    <property type="molecule type" value="Genomic_DNA"/>
</dbReference>
<dbReference type="Proteomes" id="UP001168821">
    <property type="component" value="Unassembled WGS sequence"/>
</dbReference>
<comment type="similarity">
    <text evidence="2 9 10">Belongs to the glutamine synthetase family.</text>
</comment>
<comment type="catalytic activity">
    <reaction evidence="8 11">
        <text>L-glutamate + NH4(+) + ATP = L-glutamine + ADP + phosphate + H(+)</text>
        <dbReference type="Rhea" id="RHEA:16169"/>
        <dbReference type="ChEBI" id="CHEBI:15378"/>
        <dbReference type="ChEBI" id="CHEBI:28938"/>
        <dbReference type="ChEBI" id="CHEBI:29985"/>
        <dbReference type="ChEBI" id="CHEBI:30616"/>
        <dbReference type="ChEBI" id="CHEBI:43474"/>
        <dbReference type="ChEBI" id="CHEBI:58359"/>
        <dbReference type="ChEBI" id="CHEBI:456216"/>
        <dbReference type="EC" id="6.3.1.2"/>
    </reaction>
</comment>
<feature type="domain" description="GS catalytic" evidence="13">
    <location>
        <begin position="170"/>
        <end position="420"/>
    </location>
</feature>
<dbReference type="Gene3D" id="3.10.20.70">
    <property type="entry name" value="Glutamine synthetase, N-terminal domain"/>
    <property type="match status" value="1"/>
</dbReference>
<evidence type="ECO:0000259" key="12">
    <source>
        <dbReference type="PROSITE" id="PS51986"/>
    </source>
</evidence>
<dbReference type="AlphaFoldDB" id="A0AA38IQZ7"/>
<evidence type="ECO:0000313" key="14">
    <source>
        <dbReference type="EMBL" id="KAJ3662668.1"/>
    </source>
</evidence>
<dbReference type="SUPFAM" id="SSF55931">
    <property type="entry name" value="Glutamine synthetase/guanido kinase"/>
    <property type="match status" value="1"/>
</dbReference>
<dbReference type="PROSITE" id="PS00180">
    <property type="entry name" value="GLNA_1"/>
    <property type="match status" value="1"/>
</dbReference>
<sequence>MFRANLTIRSLQSCNPCFVVVIDSALTFLTRQKVLSPSTVTGKSPYFSNARMPNSTLENSPNAVLNKAVAERYRSLPCPDGKVQATYIWIDGTGENVRAKTRTLDFVPAKAEELPTWNYDGSSTYQAEGTNSDTYLCPVAVYSDPFARGNNKLVLCDTYKYNKKPTDTNKRNSCLQAMEAAKEHIPWFGIEQEYTLLDMDMRPLGWPKNGFPGPQGPYYCGVGANKVYARDIVESHYSACLYAGVHISGTNAEVMPAQWEYQVGPCEGISIGDQLWISRYILHRVAEDFGVIVTFDPKPIEGDWNGAGAHTNFSTKAMREEGGIIEIEKAIDKLSRNHLRHIQAYDPKGGKDNERRLTGRHETSSIHDFSAGVANRGASIRIPRGCAEEKKGYLEDRRPASNCDPYSVCEALVRTCILDE</sequence>
<dbReference type="PROSITE" id="PS51986">
    <property type="entry name" value="GS_BETA_GRASP"/>
    <property type="match status" value="1"/>
</dbReference>
<dbReference type="InterPro" id="IPR027303">
    <property type="entry name" value="Gln_synth_gly_rich_site"/>
</dbReference>
<proteinExistence type="inferred from homology"/>
<dbReference type="PANTHER" id="PTHR20852">
    <property type="entry name" value="GLUTAMINE SYNTHETASE"/>
    <property type="match status" value="1"/>
</dbReference>
<reference evidence="14" key="1">
    <citation type="journal article" date="2023" name="G3 (Bethesda)">
        <title>Whole genome assemblies of Zophobas morio and Tenebrio molitor.</title>
        <authorList>
            <person name="Kaur S."/>
            <person name="Stinson S.A."/>
            <person name="diCenzo G.C."/>
        </authorList>
    </citation>
    <scope>NUCLEOTIDE SEQUENCE</scope>
    <source>
        <strain evidence="14">QUZm001</strain>
    </source>
</reference>
<dbReference type="PANTHER" id="PTHR20852:SF57">
    <property type="entry name" value="GLUTAMINE SYNTHETASE 2 CYTOPLASMIC"/>
    <property type="match status" value="1"/>
</dbReference>
<accession>A0AA38IQZ7</accession>
<dbReference type="FunFam" id="3.10.20.70:FF:000004">
    <property type="entry name" value="Glutamine synthetase"/>
    <property type="match status" value="1"/>
</dbReference>
<dbReference type="SMART" id="SM01230">
    <property type="entry name" value="Gln-synt_C"/>
    <property type="match status" value="1"/>
</dbReference>
<evidence type="ECO:0000256" key="6">
    <source>
        <dbReference type="ARBA" id="ARBA00022741"/>
    </source>
</evidence>
<dbReference type="InterPro" id="IPR008146">
    <property type="entry name" value="Gln_synth_cat_dom"/>
</dbReference>
<gene>
    <name evidence="14" type="ORF">Zmor_007006</name>
</gene>
<dbReference type="InterPro" id="IPR014746">
    <property type="entry name" value="Gln_synth/guanido_kin_cat_dom"/>
</dbReference>
<keyword evidence="15" id="KW-1185">Reference proteome</keyword>
<dbReference type="EC" id="6.3.1.2" evidence="3 11"/>
<evidence type="ECO:0000256" key="9">
    <source>
        <dbReference type="PROSITE-ProRule" id="PRU01330"/>
    </source>
</evidence>
<dbReference type="InterPro" id="IPR027302">
    <property type="entry name" value="Gln_synth_N_conserv_site"/>
</dbReference>
<dbReference type="PROSITE" id="PS51987">
    <property type="entry name" value="GS_CATALYTIC"/>
    <property type="match status" value="1"/>
</dbReference>
<keyword evidence="5 11" id="KW-0436">Ligase</keyword>